<dbReference type="NCBIfam" id="TIGR01979">
    <property type="entry name" value="sufS"/>
    <property type="match status" value="1"/>
</dbReference>
<evidence type="ECO:0000259" key="7">
    <source>
        <dbReference type="Pfam" id="PF00266"/>
    </source>
</evidence>
<name>A0A0G0ESC2_UNCC3</name>
<dbReference type="CDD" id="cd06453">
    <property type="entry name" value="SufS_like"/>
    <property type="match status" value="1"/>
</dbReference>
<comment type="catalytic activity">
    <reaction evidence="6">
        <text>(sulfur carrier)-H + L-cysteine = (sulfur carrier)-SH + L-alanine</text>
        <dbReference type="Rhea" id="RHEA:43892"/>
        <dbReference type="Rhea" id="RHEA-COMP:14737"/>
        <dbReference type="Rhea" id="RHEA-COMP:14739"/>
        <dbReference type="ChEBI" id="CHEBI:29917"/>
        <dbReference type="ChEBI" id="CHEBI:35235"/>
        <dbReference type="ChEBI" id="CHEBI:57972"/>
        <dbReference type="ChEBI" id="CHEBI:64428"/>
        <dbReference type="EC" id="2.8.1.7"/>
    </reaction>
</comment>
<gene>
    <name evidence="8" type="ORF">UR67_C0001G0146</name>
</gene>
<dbReference type="InterPro" id="IPR010970">
    <property type="entry name" value="Cys_dSase_SufS"/>
</dbReference>
<dbReference type="PANTHER" id="PTHR43586:SF8">
    <property type="entry name" value="CYSTEINE DESULFURASE 1, CHLOROPLASTIC"/>
    <property type="match status" value="1"/>
</dbReference>
<evidence type="ECO:0000256" key="6">
    <source>
        <dbReference type="ARBA" id="ARBA00050776"/>
    </source>
</evidence>
<dbReference type="PANTHER" id="PTHR43586">
    <property type="entry name" value="CYSTEINE DESULFURASE"/>
    <property type="match status" value="1"/>
</dbReference>
<dbReference type="AlphaFoldDB" id="A0A0G0ESC2"/>
<feature type="domain" description="Aminotransferase class V" evidence="7">
    <location>
        <begin position="21"/>
        <end position="395"/>
    </location>
</feature>
<reference evidence="8" key="1">
    <citation type="journal article" date="2015" name="Nature">
        <title>rRNA introns, odd ribosomes, and small enigmatic genomes across a large radiation of phyla.</title>
        <authorList>
            <person name="Brown C.T."/>
            <person name="Hug L.A."/>
            <person name="Thomas B.C."/>
            <person name="Sharon I."/>
            <person name="Castelle C.J."/>
            <person name="Singh A."/>
            <person name="Wilkins M.J."/>
            <person name="Williams K.H."/>
            <person name="Banfield J.F."/>
        </authorList>
    </citation>
    <scope>NUCLEOTIDE SEQUENCE [LARGE SCALE GENOMIC DNA]</scope>
</reference>
<dbReference type="STRING" id="1618350.UR67_C0001G0146"/>
<evidence type="ECO:0000256" key="1">
    <source>
        <dbReference type="ARBA" id="ARBA00001933"/>
    </source>
</evidence>
<dbReference type="InterPro" id="IPR015424">
    <property type="entry name" value="PyrdxlP-dep_Trfase"/>
</dbReference>
<comment type="similarity">
    <text evidence="2">Belongs to the class-V pyridoxal-phosphate-dependent aminotransferase family. Csd subfamily.</text>
</comment>
<keyword evidence="5" id="KW-0663">Pyridoxal phosphate</keyword>
<comment type="cofactor">
    <cofactor evidence="1">
        <name>pyridoxal 5'-phosphate</name>
        <dbReference type="ChEBI" id="CHEBI:597326"/>
    </cofactor>
</comment>
<dbReference type="PATRIC" id="fig|1618350.3.peg.153"/>
<evidence type="ECO:0000256" key="3">
    <source>
        <dbReference type="ARBA" id="ARBA00012239"/>
    </source>
</evidence>
<keyword evidence="4" id="KW-0808">Transferase</keyword>
<dbReference type="Pfam" id="PF00266">
    <property type="entry name" value="Aminotran_5"/>
    <property type="match status" value="1"/>
</dbReference>
<dbReference type="Proteomes" id="UP000034581">
    <property type="component" value="Unassembled WGS sequence"/>
</dbReference>
<dbReference type="InterPro" id="IPR000192">
    <property type="entry name" value="Aminotrans_V_dom"/>
</dbReference>
<dbReference type="EC" id="2.8.1.7" evidence="3"/>
<dbReference type="Gene3D" id="3.40.640.10">
    <property type="entry name" value="Type I PLP-dependent aspartate aminotransferase-like (Major domain)"/>
    <property type="match status" value="1"/>
</dbReference>
<organism evidence="8">
    <name type="scientific">candidate division CPR3 bacterium GW2011_GWF2_35_18</name>
    <dbReference type="NCBI Taxonomy" id="1618350"/>
    <lineage>
        <taxon>Bacteria</taxon>
        <taxon>Bacteria division CPR3</taxon>
    </lineage>
</organism>
<dbReference type="SUPFAM" id="SSF53383">
    <property type="entry name" value="PLP-dependent transferases"/>
    <property type="match status" value="1"/>
</dbReference>
<evidence type="ECO:0000256" key="5">
    <source>
        <dbReference type="ARBA" id="ARBA00022898"/>
    </source>
</evidence>
<dbReference type="GO" id="GO:0031071">
    <property type="term" value="F:cysteine desulfurase activity"/>
    <property type="evidence" value="ECO:0007669"/>
    <property type="project" value="UniProtKB-EC"/>
</dbReference>
<dbReference type="Gene3D" id="3.90.1150.10">
    <property type="entry name" value="Aspartate Aminotransferase, domain 1"/>
    <property type="match status" value="1"/>
</dbReference>
<proteinExistence type="inferred from homology"/>
<accession>A0A0G0ESC2</accession>
<dbReference type="GO" id="GO:0006534">
    <property type="term" value="P:cysteine metabolic process"/>
    <property type="evidence" value="ECO:0007669"/>
    <property type="project" value="InterPro"/>
</dbReference>
<dbReference type="EMBL" id="LBQB01000001">
    <property type="protein sequence ID" value="KKP70237.1"/>
    <property type="molecule type" value="Genomic_DNA"/>
</dbReference>
<evidence type="ECO:0000256" key="4">
    <source>
        <dbReference type="ARBA" id="ARBA00022679"/>
    </source>
</evidence>
<evidence type="ECO:0000313" key="8">
    <source>
        <dbReference type="EMBL" id="KKP70237.1"/>
    </source>
</evidence>
<comment type="caution">
    <text evidence="8">The sequence shown here is derived from an EMBL/GenBank/DDBJ whole genome shotgun (WGS) entry which is preliminary data.</text>
</comment>
<dbReference type="InterPro" id="IPR015421">
    <property type="entry name" value="PyrdxlP-dep_Trfase_major"/>
</dbReference>
<sequence length="425" mass="48088">MLNTTKIKSDFPIFKNQLNLTYLDSTATSLKPQSVIDKLNEYYTQYSSNIFRGLYPISQKATEEHEATREIVTKFIGAKHPEEVIFTKNTSESLNLLMYTLGDKIVQKDDNVIISIAEHHSNFVPWQMLCLKKEAEFRVLGINKEGTVKLDELEQQVDSRTKIIALTYISNVLGTVNPIEKIVKIAKKKNPNVIIIIDAAQAAPHLKLEVRKLGADFVAFSSHKMLGPTGVGILWGKKELFEEMPPFMFGGEMIEKVSVEKTTFDKLPHKFEAGTPAIGEIIALKEAVKYLEKIGLKNIEKHEKELTNYALERLNNEFGNDFQVIGPNDYKLKTGIIAFVFKDYHPHDIADILGNQGICIRAGHHCAAPLHEKANISASSRMSFYLYNNQEDVEKIINGLKKVDQILKMGFHERSTNSKFKQPCC</sequence>
<protein>
    <recommendedName>
        <fullName evidence="3">cysteine desulfurase</fullName>
        <ecNumber evidence="3">2.8.1.7</ecNumber>
    </recommendedName>
</protein>
<dbReference type="InterPro" id="IPR015422">
    <property type="entry name" value="PyrdxlP-dep_Trfase_small"/>
</dbReference>
<dbReference type="GO" id="GO:0030170">
    <property type="term" value="F:pyridoxal phosphate binding"/>
    <property type="evidence" value="ECO:0007669"/>
    <property type="project" value="InterPro"/>
</dbReference>
<evidence type="ECO:0000256" key="2">
    <source>
        <dbReference type="ARBA" id="ARBA00010447"/>
    </source>
</evidence>